<sequence length="384" mass="41262">MPVNHSKYVNILLVMVPIGIIAGACKWSPSAVFAVNFFAIIPLAAVLSFATGQIAIKLDESNGRLLNATFGNAVGLIVSIVALKENHIELVQSIMLGSILSKLLLVMGMCFFFGGIVNMRDGVTSQGREQTFASATAQTTCSLMALWSASLAITTTLYLVLDPAGSAQKEDIILVLSRGTAMTLLLLYIIYLNFQLRTHPSLFDPETLNHDDEVEEPVISLTVSIVVFTITTVLVAICAKYLVRNIDPLIESAYLSRNFIGLILIPIVCNAAEHITVVVMAIRDKMGVAMGVVIGSSIQIALLVMPLLVILGWAVLDKPMTLHFETFETVALVVSVLVVTCTVQDGKSNYLEGAMLLGLYCIIALAFYVGPTDVLDKVPSAVLG</sequence>
<dbReference type="EMBL" id="MWPZ01000005">
    <property type="protein sequence ID" value="TIC97143.1"/>
    <property type="molecule type" value="Genomic_DNA"/>
</dbReference>
<comment type="similarity">
    <text evidence="2 10">Belongs to the Ca(2+):cation antiporter (CaCA) (TC 2.A.19) family.</text>
</comment>
<protein>
    <recommendedName>
        <fullName evidence="10">Vacuolar calcium ion transporter</fullName>
    </recommendedName>
</protein>
<feature type="domain" description="Sodium/calcium exchanger membrane region" evidence="11">
    <location>
        <begin position="224"/>
        <end position="368"/>
    </location>
</feature>
<dbReference type="GO" id="GO:0012505">
    <property type="term" value="C:endomembrane system"/>
    <property type="evidence" value="ECO:0007669"/>
    <property type="project" value="UniProtKB-SubCell"/>
</dbReference>
<keyword evidence="4 10" id="KW-0109">Calcium transport</keyword>
<feature type="transmembrane region" description="Helical" evidence="10">
    <location>
        <begin position="218"/>
        <end position="239"/>
    </location>
</feature>
<gene>
    <name evidence="12" type="ORF">CH35J_006548</name>
</gene>
<feature type="transmembrane region" description="Helical" evidence="10">
    <location>
        <begin position="64"/>
        <end position="83"/>
    </location>
</feature>
<keyword evidence="8 10" id="KW-0406">Ion transport</keyword>
<evidence type="ECO:0000256" key="9">
    <source>
        <dbReference type="ARBA" id="ARBA00023136"/>
    </source>
</evidence>
<dbReference type="InterPro" id="IPR004713">
    <property type="entry name" value="CaH_exchang"/>
</dbReference>
<keyword evidence="10" id="KW-0050">Antiport</keyword>
<feature type="transmembrane region" description="Helical" evidence="10">
    <location>
        <begin position="259"/>
        <end position="282"/>
    </location>
</feature>
<keyword evidence="9 10" id="KW-0472">Membrane</keyword>
<evidence type="ECO:0000313" key="12">
    <source>
        <dbReference type="EMBL" id="TIC97143.1"/>
    </source>
</evidence>
<name>A0A4V4NBS2_9PEZI</name>
<proteinExistence type="inferred from homology"/>
<dbReference type="InterPro" id="IPR004837">
    <property type="entry name" value="NaCa_Exmemb"/>
</dbReference>
<reference evidence="12 13" key="1">
    <citation type="journal article" date="2019" name="Genome Biol. Evol.">
        <title>Genomic Plasticity Mediated by Transposable Elements in the Plant Pathogenic Fungus Colletotrichum higginsianum.</title>
        <authorList>
            <person name="Tsushima A."/>
            <person name="Gan P."/>
            <person name="Kumakura N."/>
            <person name="Narusaka M."/>
            <person name="Takano Y."/>
            <person name="Narusaka Y."/>
            <person name="Shirasu K."/>
        </authorList>
    </citation>
    <scope>NUCLEOTIDE SEQUENCE [LARGE SCALE GENOMIC DNA]</scope>
    <source>
        <strain evidence="12 13">MAFF305635-RFP</strain>
    </source>
</reference>
<feature type="transmembrane region" description="Helical" evidence="10">
    <location>
        <begin position="137"/>
        <end position="161"/>
    </location>
</feature>
<keyword evidence="7 10" id="KW-1133">Transmembrane helix</keyword>
<dbReference type="OrthoDB" id="1699231at2759"/>
<dbReference type="InterPro" id="IPR004798">
    <property type="entry name" value="CAX-like"/>
</dbReference>
<accession>A0A4V4NBS2</accession>
<dbReference type="Pfam" id="PF01699">
    <property type="entry name" value="Na_Ca_ex"/>
    <property type="match status" value="2"/>
</dbReference>
<keyword evidence="10" id="KW-0926">Vacuole</keyword>
<feature type="transmembrane region" description="Helical" evidence="10">
    <location>
        <begin position="288"/>
        <end position="315"/>
    </location>
</feature>
<evidence type="ECO:0000256" key="3">
    <source>
        <dbReference type="ARBA" id="ARBA00022448"/>
    </source>
</evidence>
<evidence type="ECO:0000256" key="10">
    <source>
        <dbReference type="RuleBase" id="RU365028"/>
    </source>
</evidence>
<comment type="function">
    <text evidence="10">Has a role in promoting intracellular calcium ion sequestration via the exchange of calcium ions for hydrogen ions across the vacuolar membrane. Involved also in manganese ion homeostasis via its uptake into the vacuole.</text>
</comment>
<dbReference type="GO" id="GO:0015369">
    <property type="term" value="F:calcium:proton antiporter activity"/>
    <property type="evidence" value="ECO:0007669"/>
    <property type="project" value="UniProtKB-UniRule"/>
</dbReference>
<evidence type="ECO:0000256" key="1">
    <source>
        <dbReference type="ARBA" id="ARBA00004127"/>
    </source>
</evidence>
<keyword evidence="5 10" id="KW-0812">Transmembrane</keyword>
<feature type="transmembrane region" description="Helical" evidence="10">
    <location>
        <begin position="32"/>
        <end position="52"/>
    </location>
</feature>
<feature type="transmembrane region" description="Helical" evidence="10">
    <location>
        <begin position="173"/>
        <end position="194"/>
    </location>
</feature>
<dbReference type="PROSITE" id="PS51257">
    <property type="entry name" value="PROKAR_LIPOPROTEIN"/>
    <property type="match status" value="1"/>
</dbReference>
<evidence type="ECO:0000256" key="5">
    <source>
        <dbReference type="ARBA" id="ARBA00022692"/>
    </source>
</evidence>
<feature type="transmembrane region" description="Helical" evidence="10">
    <location>
        <begin position="327"/>
        <end position="344"/>
    </location>
</feature>
<feature type="transmembrane region" description="Helical" evidence="10">
    <location>
        <begin position="6"/>
        <end position="25"/>
    </location>
</feature>
<evidence type="ECO:0000256" key="6">
    <source>
        <dbReference type="ARBA" id="ARBA00022837"/>
    </source>
</evidence>
<evidence type="ECO:0000256" key="7">
    <source>
        <dbReference type="ARBA" id="ARBA00022989"/>
    </source>
</evidence>
<dbReference type="PANTHER" id="PTHR31503:SF22">
    <property type="entry name" value="VACUOLAR CALCIUM ION TRANSPORTER"/>
    <property type="match status" value="1"/>
</dbReference>
<dbReference type="NCBIfam" id="TIGR00378">
    <property type="entry name" value="cax"/>
    <property type="match status" value="1"/>
</dbReference>
<evidence type="ECO:0000256" key="4">
    <source>
        <dbReference type="ARBA" id="ARBA00022568"/>
    </source>
</evidence>
<evidence type="ECO:0000259" key="11">
    <source>
        <dbReference type="Pfam" id="PF01699"/>
    </source>
</evidence>
<dbReference type="AlphaFoldDB" id="A0A4V4NBS2"/>
<evidence type="ECO:0000313" key="13">
    <source>
        <dbReference type="Proteomes" id="UP000305883"/>
    </source>
</evidence>
<keyword evidence="6 10" id="KW-0106">Calcium</keyword>
<feature type="domain" description="Sodium/calcium exchanger membrane region" evidence="11">
    <location>
        <begin position="31"/>
        <end position="196"/>
    </location>
</feature>
<dbReference type="InterPro" id="IPR044880">
    <property type="entry name" value="NCX_ion-bd_dom_sf"/>
</dbReference>
<dbReference type="NCBIfam" id="TIGR00846">
    <property type="entry name" value="caca2"/>
    <property type="match status" value="1"/>
</dbReference>
<comment type="caution">
    <text evidence="12">The sequence shown here is derived from an EMBL/GenBank/DDBJ whole genome shotgun (WGS) entry which is preliminary data.</text>
</comment>
<dbReference type="GO" id="GO:0006874">
    <property type="term" value="P:intracellular calcium ion homeostasis"/>
    <property type="evidence" value="ECO:0007669"/>
    <property type="project" value="TreeGrafter"/>
</dbReference>
<evidence type="ECO:0000256" key="8">
    <source>
        <dbReference type="ARBA" id="ARBA00023065"/>
    </source>
</evidence>
<keyword evidence="3 10" id="KW-0813">Transport</keyword>
<dbReference type="GO" id="GO:0000329">
    <property type="term" value="C:fungal-type vacuole membrane"/>
    <property type="evidence" value="ECO:0007669"/>
    <property type="project" value="TreeGrafter"/>
</dbReference>
<dbReference type="Gene3D" id="1.20.1420.30">
    <property type="entry name" value="NCX, central ion-binding region"/>
    <property type="match status" value="1"/>
</dbReference>
<dbReference type="PANTHER" id="PTHR31503">
    <property type="entry name" value="VACUOLAR CALCIUM ION TRANSPORTER"/>
    <property type="match status" value="1"/>
</dbReference>
<evidence type="ECO:0000256" key="2">
    <source>
        <dbReference type="ARBA" id="ARBA00008170"/>
    </source>
</evidence>
<feature type="transmembrane region" description="Helical" evidence="10">
    <location>
        <begin position="95"/>
        <end position="117"/>
    </location>
</feature>
<dbReference type="Proteomes" id="UP000305883">
    <property type="component" value="Unassembled WGS sequence"/>
</dbReference>
<comment type="subcellular location">
    <subcellularLocation>
        <location evidence="1">Endomembrane system</location>
        <topology evidence="1">Multi-pass membrane protein</topology>
    </subcellularLocation>
    <subcellularLocation>
        <location evidence="10">Vacuole membrane</location>
    </subcellularLocation>
</comment>
<organism evidence="12 13">
    <name type="scientific">Colletotrichum higginsianum</name>
    <dbReference type="NCBI Taxonomy" id="80884"/>
    <lineage>
        <taxon>Eukaryota</taxon>
        <taxon>Fungi</taxon>
        <taxon>Dikarya</taxon>
        <taxon>Ascomycota</taxon>
        <taxon>Pezizomycotina</taxon>
        <taxon>Sordariomycetes</taxon>
        <taxon>Hypocreomycetidae</taxon>
        <taxon>Glomerellales</taxon>
        <taxon>Glomerellaceae</taxon>
        <taxon>Colletotrichum</taxon>
        <taxon>Colletotrichum destructivum species complex</taxon>
    </lineage>
</organism>
<feature type="transmembrane region" description="Helical" evidence="10">
    <location>
        <begin position="350"/>
        <end position="370"/>
    </location>
</feature>